<gene>
    <name evidence="8" type="ORF">VC83_02330</name>
</gene>
<dbReference type="PROSITE" id="PS50033">
    <property type="entry name" value="UBX"/>
    <property type="match status" value="1"/>
</dbReference>
<name>A0A177AJ53_9PEZI</name>
<comment type="subcellular location">
    <subcellularLocation>
        <location evidence="1">Endoplasmic reticulum membrane</location>
        <topology evidence="1">Peripheral membrane protein</topology>
    </subcellularLocation>
</comment>
<dbReference type="Pfam" id="PF00789">
    <property type="entry name" value="UBX"/>
    <property type="match status" value="1"/>
</dbReference>
<comment type="function">
    <text evidence="5">Involved in endoplasmic reticulum-associated protein degradation (ERAD). Acts as a platform to recruit both UBQLN1 and VCP to the ER during ERAD.</text>
</comment>
<dbReference type="AlphaFoldDB" id="A0A177AJ53"/>
<evidence type="ECO:0000256" key="6">
    <source>
        <dbReference type="SAM" id="MobiDB-lite"/>
    </source>
</evidence>
<proteinExistence type="predicted"/>
<dbReference type="SMART" id="SM00166">
    <property type="entry name" value="UBX"/>
    <property type="match status" value="1"/>
</dbReference>
<feature type="region of interest" description="Disordered" evidence="6">
    <location>
        <begin position="114"/>
        <end position="145"/>
    </location>
</feature>
<dbReference type="RefSeq" id="XP_024326481.1">
    <property type="nucleotide sequence ID" value="XM_024465996.1"/>
</dbReference>
<evidence type="ECO:0000256" key="2">
    <source>
        <dbReference type="ARBA" id="ARBA00023230"/>
    </source>
</evidence>
<feature type="compositionally biased region" description="Basic and acidic residues" evidence="6">
    <location>
        <begin position="432"/>
        <end position="442"/>
    </location>
</feature>
<dbReference type="Proteomes" id="UP000077154">
    <property type="component" value="Unassembled WGS sequence"/>
</dbReference>
<feature type="compositionally biased region" description="Polar residues" evidence="6">
    <location>
        <begin position="248"/>
        <end position="260"/>
    </location>
</feature>
<dbReference type="InterPro" id="IPR001012">
    <property type="entry name" value="UBX_dom"/>
</dbReference>
<dbReference type="GO" id="GO:0005789">
    <property type="term" value="C:endoplasmic reticulum membrane"/>
    <property type="evidence" value="ECO:0007669"/>
    <property type="project" value="UniProtKB-SubCell"/>
</dbReference>
<evidence type="ECO:0000259" key="7">
    <source>
        <dbReference type="PROSITE" id="PS50033"/>
    </source>
</evidence>
<dbReference type="Pfam" id="PF23187">
    <property type="entry name" value="UBX7_N"/>
    <property type="match status" value="1"/>
</dbReference>
<dbReference type="EMBL" id="KV441390">
    <property type="protein sequence ID" value="OAF61204.1"/>
    <property type="molecule type" value="Genomic_DNA"/>
</dbReference>
<evidence type="ECO:0000256" key="4">
    <source>
        <dbReference type="ARBA" id="ARBA00041575"/>
    </source>
</evidence>
<feature type="region of interest" description="Disordered" evidence="6">
    <location>
        <begin position="158"/>
        <end position="264"/>
    </location>
</feature>
<organism evidence="8">
    <name type="scientific">Pseudogymnoascus destructans</name>
    <dbReference type="NCBI Taxonomy" id="655981"/>
    <lineage>
        <taxon>Eukaryota</taxon>
        <taxon>Fungi</taxon>
        <taxon>Dikarya</taxon>
        <taxon>Ascomycota</taxon>
        <taxon>Pezizomycotina</taxon>
        <taxon>Leotiomycetes</taxon>
        <taxon>Thelebolales</taxon>
        <taxon>Thelebolaceae</taxon>
        <taxon>Pseudogymnoascus</taxon>
    </lineage>
</organism>
<dbReference type="CDD" id="cd01767">
    <property type="entry name" value="UBX"/>
    <property type="match status" value="1"/>
</dbReference>
<keyword evidence="2" id="KW-0834">Unfolded protein response</keyword>
<dbReference type="GO" id="GO:0036503">
    <property type="term" value="P:ERAD pathway"/>
    <property type="evidence" value="ECO:0007669"/>
    <property type="project" value="TreeGrafter"/>
</dbReference>
<dbReference type="InterPro" id="IPR029071">
    <property type="entry name" value="Ubiquitin-like_domsf"/>
</dbReference>
<dbReference type="GeneID" id="36285413"/>
<reference evidence="8" key="1">
    <citation type="submission" date="2016-03" db="EMBL/GenBank/DDBJ databases">
        <title>Updated assembly of Pseudogymnoascus destructans, the fungus causing white-nose syndrome of bats.</title>
        <authorList>
            <person name="Palmer J.M."/>
            <person name="Drees K.P."/>
            <person name="Foster J.T."/>
            <person name="Lindner D.L."/>
        </authorList>
    </citation>
    <scope>NUCLEOTIDE SEQUENCE [LARGE SCALE GENOMIC DNA]</scope>
    <source>
        <strain evidence="8">20631-21</strain>
    </source>
</reference>
<dbReference type="VEuPathDB" id="FungiDB:GMDG_01191"/>
<sequence length="442" mass="48222">MFYEGDLRSGINTAIEQSKLVACYVRSQDDGEETTTWENDFLKDPEIADLVSSKAILLRLLSPSEESSFLEQICPIVKLPTLVVIHNGAMKEYLTSGISKEDFINRLTPVLKGEESSFSPLSGIPATAQTSASMGEASDTDQNQAASVAALLQERKIRMEADKKKKDAQEKAERTRKAAERKAAVEAGRPEDPKRAADLKYAALQKKRQQEAREERERVLKQIEDDKAERKARDATRKEQAKIAAGTKQPNPFTAPSSEMGSMRRGDRCALKVRLFDGSAISSRFPSGATLEGEVRKWVDQEQQVAESPYIFKHILTPFPNKEISISEEGKSLQDLGLAPNATLILVPIKDFTPAYAQGPGVTGLLSSGVSAGYGLVSSGLSSGFGFAGRVLGSVVGDSAQGEPRAAAPPPPQEPRQSERHELYNGGGLNFEPRRDNQDKED</sequence>
<dbReference type="OrthoDB" id="2445133at2759"/>
<evidence type="ECO:0000313" key="8">
    <source>
        <dbReference type="EMBL" id="OAF61204.1"/>
    </source>
</evidence>
<dbReference type="GO" id="GO:0006986">
    <property type="term" value="P:response to unfolded protein"/>
    <property type="evidence" value="ECO:0007669"/>
    <property type="project" value="UniProtKB-KW"/>
</dbReference>
<dbReference type="Gene3D" id="3.10.20.90">
    <property type="entry name" value="Phosphatidylinositol 3-kinase Catalytic Subunit, Chain A, domain 1"/>
    <property type="match status" value="1"/>
</dbReference>
<dbReference type="eggNOG" id="KOG2689">
    <property type="taxonomic scope" value="Eukaryota"/>
</dbReference>
<dbReference type="InterPro" id="IPR036249">
    <property type="entry name" value="Thioredoxin-like_sf"/>
</dbReference>
<feature type="domain" description="UBX" evidence="7">
    <location>
        <begin position="264"/>
        <end position="346"/>
    </location>
</feature>
<evidence type="ECO:0000256" key="3">
    <source>
        <dbReference type="ARBA" id="ARBA00038812"/>
    </source>
</evidence>
<dbReference type="PANTHER" id="PTHR46424">
    <property type="entry name" value="UBX DOMAIN-CONTAINING PROTEIN 4"/>
    <property type="match status" value="1"/>
</dbReference>
<comment type="subunit">
    <text evidence="3">Directly interacts with VCP. Interacts with UBQLN1. Forms a complex with VCP and UBQLN1.</text>
</comment>
<dbReference type="Gene3D" id="3.40.30.10">
    <property type="entry name" value="Glutaredoxin"/>
    <property type="match status" value="1"/>
</dbReference>
<accession>A0A177AJ53</accession>
<dbReference type="PANTHER" id="PTHR46424:SF1">
    <property type="entry name" value="UBX DOMAIN-CONTAINING PROTEIN 4"/>
    <property type="match status" value="1"/>
</dbReference>
<dbReference type="SUPFAM" id="SSF52833">
    <property type="entry name" value="Thioredoxin-like"/>
    <property type="match status" value="1"/>
</dbReference>
<protein>
    <recommendedName>
        <fullName evidence="4">UBX domain-containing protein 2</fullName>
    </recommendedName>
</protein>
<feature type="compositionally biased region" description="Basic and acidic residues" evidence="6">
    <location>
        <begin position="158"/>
        <end position="198"/>
    </location>
</feature>
<evidence type="ECO:0000256" key="5">
    <source>
        <dbReference type="ARBA" id="ARBA00046062"/>
    </source>
</evidence>
<feature type="compositionally biased region" description="Basic and acidic residues" evidence="6">
    <location>
        <begin position="208"/>
        <end position="241"/>
    </location>
</feature>
<feature type="region of interest" description="Disordered" evidence="6">
    <location>
        <begin position="398"/>
        <end position="442"/>
    </location>
</feature>
<evidence type="ECO:0000256" key="1">
    <source>
        <dbReference type="ARBA" id="ARBA00004406"/>
    </source>
</evidence>
<dbReference type="SUPFAM" id="SSF54236">
    <property type="entry name" value="Ubiquitin-like"/>
    <property type="match status" value="1"/>
</dbReference>